<dbReference type="KEGG" id="pnt:G5B91_06445"/>
<dbReference type="InterPro" id="IPR047976">
    <property type="entry name" value="Anti_VapB2-like"/>
</dbReference>
<dbReference type="NCBIfam" id="NF040493">
    <property type="entry name" value="TA_anti_VapB"/>
    <property type="match status" value="1"/>
</dbReference>
<dbReference type="InterPro" id="IPR037914">
    <property type="entry name" value="SpoVT-AbrB_sf"/>
</dbReference>
<dbReference type="GO" id="GO:0003677">
    <property type="term" value="F:DNA binding"/>
    <property type="evidence" value="ECO:0007669"/>
    <property type="project" value="UniProtKB-KW"/>
</dbReference>
<evidence type="ECO:0000313" key="2">
    <source>
        <dbReference type="Proteomes" id="UP000501063"/>
    </source>
</evidence>
<dbReference type="Gene3D" id="2.10.260.10">
    <property type="match status" value="1"/>
</dbReference>
<sequence length="82" mass="8946">MPTTTVSLFRNGKNQAVRIPRDMEFKGVTELVMTREGDTLIQRPSRPTGSSLAELEPVDADFLGDRPDVIAPGRLGFGDDEG</sequence>
<name>A0A6G6ISI0_PSENT</name>
<keyword evidence="1" id="KW-0238">DNA-binding</keyword>
<gene>
    <name evidence="1" type="ORF">G5B91_06445</name>
</gene>
<dbReference type="RefSeq" id="WP_037008289.1">
    <property type="nucleotide sequence ID" value="NZ_CP049140.1"/>
</dbReference>
<dbReference type="Proteomes" id="UP000501063">
    <property type="component" value="Chromosome"/>
</dbReference>
<protein>
    <submittedName>
        <fullName evidence="1">AbrB/MazE/SpoVT family DNA-binding domain-containing protein</fullName>
    </submittedName>
</protein>
<organism evidence="1 2">
    <name type="scientific">Pseudomonas nitroreducens</name>
    <dbReference type="NCBI Taxonomy" id="46680"/>
    <lineage>
        <taxon>Bacteria</taxon>
        <taxon>Pseudomonadati</taxon>
        <taxon>Pseudomonadota</taxon>
        <taxon>Gammaproteobacteria</taxon>
        <taxon>Pseudomonadales</taxon>
        <taxon>Pseudomonadaceae</taxon>
        <taxon>Pseudomonas</taxon>
    </lineage>
</organism>
<proteinExistence type="predicted"/>
<dbReference type="SUPFAM" id="SSF89447">
    <property type="entry name" value="AbrB/MazE/MraZ-like"/>
    <property type="match status" value="1"/>
</dbReference>
<dbReference type="EMBL" id="CP049140">
    <property type="protein sequence ID" value="QIE85927.1"/>
    <property type="molecule type" value="Genomic_DNA"/>
</dbReference>
<evidence type="ECO:0000313" key="1">
    <source>
        <dbReference type="EMBL" id="QIE85927.1"/>
    </source>
</evidence>
<reference evidence="1 2" key="1">
    <citation type="submission" date="2020-02" db="EMBL/GenBank/DDBJ databases">
        <title>Integrative conjugative elements (ICEs) and plasmids drive adaptation of Pseudomonas nitroreducens strain HBP1 to wastewater environment.</title>
        <authorList>
            <person name="Sentchilo V."/>
            <person name="Carraro N."/>
            <person name="Bertelli C."/>
            <person name="van der Meer J.R."/>
        </authorList>
    </citation>
    <scope>NUCLEOTIDE SEQUENCE [LARGE SCALE GENOMIC DNA]</scope>
    <source>
        <strain evidence="1 2">HBP1</strain>
    </source>
</reference>
<dbReference type="AlphaFoldDB" id="A0A6G6ISI0"/>
<accession>A0A6G6ISI0</accession>